<sequence>MLITRTGGFPIGFRRGWSDWQKDLDGMIAWAKANDLGVVDLGGDSDQIGGKVAGAGLRIGSADLPAWSGLITADTAKREEAVAKQAAYVEACAKHGIRNYFLVMLPDDASKPRSENFALMVEGLNLLTPHLEKHGGRLVIEGWPGPGALCCTPEGYRGVIREVASKSVGINYDPSHLLRMGIDPIRFLGEFAERVYHVHGKDTEVFPEGQYEYGTEQPATFAKGHGFGAHHWRYTIPGHGETRWTKAFEILKGAGYDGAVSIELEDENFNGSEAGEKQGILAGAHFLASC</sequence>
<evidence type="ECO:0000313" key="2">
    <source>
        <dbReference type="EMBL" id="AIE84866.1"/>
    </source>
</evidence>
<organism evidence="2 3">
    <name type="scientific">Fimbriimonas ginsengisoli Gsoil 348</name>
    <dbReference type="NCBI Taxonomy" id="661478"/>
    <lineage>
        <taxon>Bacteria</taxon>
        <taxon>Bacillati</taxon>
        <taxon>Armatimonadota</taxon>
        <taxon>Fimbriimonadia</taxon>
        <taxon>Fimbriimonadales</taxon>
        <taxon>Fimbriimonadaceae</taxon>
        <taxon>Fimbriimonas</taxon>
    </lineage>
</organism>
<keyword evidence="2" id="KW-0413">Isomerase</keyword>
<dbReference type="AlphaFoldDB" id="A0A068NN26"/>
<dbReference type="PANTHER" id="PTHR12110:SF21">
    <property type="entry name" value="XYLOSE ISOMERASE-LIKE TIM BARREL DOMAIN-CONTAINING PROTEIN"/>
    <property type="match status" value="1"/>
</dbReference>
<feature type="domain" description="Xylose isomerase-like TIM barrel" evidence="1">
    <location>
        <begin position="37"/>
        <end position="288"/>
    </location>
</feature>
<evidence type="ECO:0000313" key="3">
    <source>
        <dbReference type="Proteomes" id="UP000027982"/>
    </source>
</evidence>
<dbReference type="eggNOG" id="COG1082">
    <property type="taxonomic scope" value="Bacteria"/>
</dbReference>
<dbReference type="Pfam" id="PF01261">
    <property type="entry name" value="AP_endonuc_2"/>
    <property type="match status" value="1"/>
</dbReference>
<dbReference type="RefSeq" id="WP_052547605.1">
    <property type="nucleotide sequence ID" value="NZ_CP007139.1"/>
</dbReference>
<dbReference type="GO" id="GO:0016853">
    <property type="term" value="F:isomerase activity"/>
    <property type="evidence" value="ECO:0007669"/>
    <property type="project" value="UniProtKB-KW"/>
</dbReference>
<accession>A0A068NN26</accession>
<name>A0A068NN26_FIMGI</name>
<protein>
    <submittedName>
        <fullName evidence="2">Xylose isomerase domain protein TIM barrel</fullName>
    </submittedName>
</protein>
<reference evidence="2 3" key="1">
    <citation type="journal article" date="2014" name="PLoS ONE">
        <title>The first complete genome sequence of the class fimbriimonadia in the phylum armatimonadetes.</title>
        <authorList>
            <person name="Hu Z.Y."/>
            <person name="Wang Y.Z."/>
            <person name="Im W.T."/>
            <person name="Wang S.Y."/>
            <person name="Zhao G.P."/>
            <person name="Zheng H.J."/>
            <person name="Quan Z.X."/>
        </authorList>
    </citation>
    <scope>NUCLEOTIDE SEQUENCE [LARGE SCALE GENOMIC DNA]</scope>
    <source>
        <strain evidence="2">Gsoil 348</strain>
    </source>
</reference>
<dbReference type="HOGENOM" id="CLU_061796_2_0_0"/>
<proteinExistence type="predicted"/>
<evidence type="ECO:0000259" key="1">
    <source>
        <dbReference type="Pfam" id="PF01261"/>
    </source>
</evidence>
<dbReference type="KEGG" id="fgi:OP10G_1498"/>
<dbReference type="Proteomes" id="UP000027982">
    <property type="component" value="Chromosome"/>
</dbReference>
<dbReference type="OrthoDB" id="9779184at2"/>
<dbReference type="InterPro" id="IPR036237">
    <property type="entry name" value="Xyl_isomerase-like_sf"/>
</dbReference>
<dbReference type="Gene3D" id="3.20.20.150">
    <property type="entry name" value="Divalent-metal-dependent TIM barrel enzymes"/>
    <property type="match status" value="1"/>
</dbReference>
<dbReference type="SUPFAM" id="SSF51658">
    <property type="entry name" value="Xylose isomerase-like"/>
    <property type="match status" value="1"/>
</dbReference>
<dbReference type="InterPro" id="IPR050312">
    <property type="entry name" value="IolE/XylAMocC-like"/>
</dbReference>
<keyword evidence="3" id="KW-1185">Reference proteome</keyword>
<dbReference type="PANTHER" id="PTHR12110">
    <property type="entry name" value="HYDROXYPYRUVATE ISOMERASE"/>
    <property type="match status" value="1"/>
</dbReference>
<dbReference type="InterPro" id="IPR013022">
    <property type="entry name" value="Xyl_isomerase-like_TIM-brl"/>
</dbReference>
<dbReference type="EMBL" id="CP007139">
    <property type="protein sequence ID" value="AIE84866.1"/>
    <property type="molecule type" value="Genomic_DNA"/>
</dbReference>
<gene>
    <name evidence="2" type="ORF">OP10G_1498</name>
</gene>
<dbReference type="STRING" id="661478.OP10G_1498"/>